<name>A0A4Q1KNI5_9FLAO</name>
<gene>
    <name evidence="7" type="ORF">EQG68_09665</name>
</gene>
<dbReference type="InterPro" id="IPR017853">
    <property type="entry name" value="GH"/>
</dbReference>
<dbReference type="Proteomes" id="UP000289734">
    <property type="component" value="Unassembled WGS sequence"/>
</dbReference>
<keyword evidence="4 6" id="KW-0378">Hydrolase</keyword>
<dbReference type="Gene3D" id="3.20.20.80">
    <property type="entry name" value="Glycosidases"/>
    <property type="match status" value="1"/>
</dbReference>
<evidence type="ECO:0000313" key="8">
    <source>
        <dbReference type="Proteomes" id="UP000289734"/>
    </source>
</evidence>
<evidence type="ECO:0000256" key="2">
    <source>
        <dbReference type="ARBA" id="ARBA00010687"/>
    </source>
</evidence>
<protein>
    <recommendedName>
        <fullName evidence="3 6">Arabinogalactan endo-beta-1,4-galactanase</fullName>
        <ecNumber evidence="3 6">3.2.1.89</ecNumber>
    </recommendedName>
</protein>
<dbReference type="GO" id="GO:0031218">
    <property type="term" value="F:arabinogalactan endo-1,4-beta-galactosidase activity"/>
    <property type="evidence" value="ECO:0007669"/>
    <property type="project" value="UniProtKB-EC"/>
</dbReference>
<dbReference type="SUPFAM" id="SSF51445">
    <property type="entry name" value="(Trans)glycosidases"/>
    <property type="match status" value="1"/>
</dbReference>
<evidence type="ECO:0000256" key="3">
    <source>
        <dbReference type="ARBA" id="ARBA00012556"/>
    </source>
</evidence>
<dbReference type="PANTHER" id="PTHR34983:SF1">
    <property type="entry name" value="ARABINOGALACTAN ENDO-BETA-1,4-GALACTANASE A"/>
    <property type="match status" value="1"/>
</dbReference>
<dbReference type="EC" id="3.2.1.89" evidence="3 6"/>
<dbReference type="Pfam" id="PF07745">
    <property type="entry name" value="Glyco_hydro_53"/>
    <property type="match status" value="1"/>
</dbReference>
<dbReference type="RefSeq" id="WP_129464684.1">
    <property type="nucleotide sequence ID" value="NZ_SBKQ01000009.1"/>
</dbReference>
<dbReference type="EMBL" id="SBKQ01000009">
    <property type="protein sequence ID" value="RXR31518.1"/>
    <property type="molecule type" value="Genomic_DNA"/>
</dbReference>
<dbReference type="AlphaFoldDB" id="A0A4Q1KNI5"/>
<keyword evidence="5 6" id="KW-0326">Glycosidase</keyword>
<dbReference type="OrthoDB" id="9768786at2"/>
<accession>A0A4Q1KNI5</accession>
<organism evidence="7 8">
    <name type="scientific">Flavobacterium piscinae</name>
    <dbReference type="NCBI Taxonomy" id="2506424"/>
    <lineage>
        <taxon>Bacteria</taxon>
        <taxon>Pseudomonadati</taxon>
        <taxon>Bacteroidota</taxon>
        <taxon>Flavobacteriia</taxon>
        <taxon>Flavobacteriales</taxon>
        <taxon>Flavobacteriaceae</taxon>
        <taxon>Flavobacterium</taxon>
    </lineage>
</organism>
<proteinExistence type="inferred from homology"/>
<evidence type="ECO:0000256" key="6">
    <source>
        <dbReference type="RuleBase" id="RU361192"/>
    </source>
</evidence>
<dbReference type="InterPro" id="IPR011683">
    <property type="entry name" value="Glyco_hydro_53"/>
</dbReference>
<evidence type="ECO:0000256" key="1">
    <source>
        <dbReference type="ARBA" id="ARBA00001695"/>
    </source>
</evidence>
<sequence>MKKIIYLLPLLFLLVNCSDDSNPTNDDDGPIVPVDNYIRAADMSFLPLIESEGTVYFNANNQPENALTTLKNAGCNTIRIRLWKDPIDGQSGFAQVKAFAQRVKQAGLKVWLTVHYSDTWADPGHQTTPALWNGLSFANLKNEMVTYTETIMTEIQPDIIQIGNEINSGLLWPNGHLINNESQCLELLNAASSAIRAKSTTTKIMLQYAGIGAGATWFFNKMSAVNYDYIGLSYYPIWHGKNLSDVQSTIQSLGQTHNKKVLIAETAYPFTLGWEDWTNNIVGLENQLITAYPATPEGQKNFLQAIKNTVQQSEYGLGFAYWGGEWIAFRGDQSTNGSSWENQALWDFNNKALPVMSVFNKSE</sequence>
<evidence type="ECO:0000256" key="4">
    <source>
        <dbReference type="ARBA" id="ARBA00022801"/>
    </source>
</evidence>
<comment type="caution">
    <text evidence="7">The sequence shown here is derived from an EMBL/GenBank/DDBJ whole genome shotgun (WGS) entry which is preliminary data.</text>
</comment>
<dbReference type="GO" id="GO:0015926">
    <property type="term" value="F:glucosidase activity"/>
    <property type="evidence" value="ECO:0007669"/>
    <property type="project" value="InterPro"/>
</dbReference>
<comment type="similarity">
    <text evidence="2 6">Belongs to the glycosyl hydrolase 53 family.</text>
</comment>
<comment type="catalytic activity">
    <reaction evidence="1 6">
        <text>The enzyme specifically hydrolyzes (1-&gt;4)-beta-D-galactosidic linkages in type I arabinogalactans.</text>
        <dbReference type="EC" id="3.2.1.89"/>
    </reaction>
</comment>
<reference evidence="8" key="1">
    <citation type="submission" date="2019-01" db="EMBL/GenBank/DDBJ databases">
        <title>Cytophagaceae bacterium strain CAR-16.</title>
        <authorList>
            <person name="Chen W.-M."/>
        </authorList>
    </citation>
    <scope>NUCLEOTIDE SEQUENCE [LARGE SCALE GENOMIC DNA]</scope>
    <source>
        <strain evidence="8">ICH-30</strain>
    </source>
</reference>
<dbReference type="GO" id="GO:0045490">
    <property type="term" value="P:pectin catabolic process"/>
    <property type="evidence" value="ECO:0007669"/>
    <property type="project" value="TreeGrafter"/>
</dbReference>
<keyword evidence="8" id="KW-1185">Reference proteome</keyword>
<dbReference type="PANTHER" id="PTHR34983">
    <property type="entry name" value="ARABINOGALACTAN ENDO-BETA-1,4-GALACTANASE A"/>
    <property type="match status" value="1"/>
</dbReference>
<evidence type="ECO:0000313" key="7">
    <source>
        <dbReference type="EMBL" id="RXR31518.1"/>
    </source>
</evidence>
<evidence type="ECO:0000256" key="5">
    <source>
        <dbReference type="ARBA" id="ARBA00023295"/>
    </source>
</evidence>